<dbReference type="InterPro" id="IPR052177">
    <property type="entry name" value="Divisome_Glycosyl_Hydrolase"/>
</dbReference>
<evidence type="ECO:0000313" key="4">
    <source>
        <dbReference type="EMBL" id="QBN17396.1"/>
    </source>
</evidence>
<feature type="signal peptide" evidence="2">
    <location>
        <begin position="1"/>
        <end position="23"/>
    </location>
</feature>
<evidence type="ECO:0000256" key="1">
    <source>
        <dbReference type="ARBA" id="ARBA00022729"/>
    </source>
</evidence>
<dbReference type="Pfam" id="PF02638">
    <property type="entry name" value="GHL10"/>
    <property type="match status" value="1"/>
</dbReference>
<reference evidence="5" key="1">
    <citation type="submission" date="2019-03" db="EMBL/GenBank/DDBJ databases">
        <title>Flavobacterium sp.</title>
        <authorList>
            <person name="Kim H."/>
        </authorList>
    </citation>
    <scope>NUCLEOTIDE SEQUENCE [LARGE SCALE GENOMIC DNA]</scope>
    <source>
        <strain evidence="5">GS13</strain>
    </source>
</reference>
<dbReference type="OrthoDB" id="100605at2"/>
<evidence type="ECO:0000259" key="3">
    <source>
        <dbReference type="Pfam" id="PF02638"/>
    </source>
</evidence>
<sequence>MYQKFFFFCLSIFLLLSCTRVNADIRLSAAPVPAIKGVWVTNVASDALDSRAKITETVALCKKSGITDIYVVCWNRGRTLYQSKIMKSIFNLPIMERFGSRDPLQEMIEEGHKAGMRVHAWFEFGFASSYGENGGAILKKFPDWKAIDNKGNLVSKNGFEWMNAMHPEVQNFILSLVLEVVQNYDVDGIQGDDRLPAMPSLGGYDKYTLALYKKEHQGNLPPNDYKNADWLTWRADKLTFFLGKLYKEVKAIKPKMIVSMAPSIHPWAKEEYLQDWPTWLAKGYCDYVIPQVYRKTIESYTSTLESQLKYLPANQKSKFFSGVLLQVNGVNPSPEFLKAMIEANRKLGIQGESFFFYEGLKAFPDYFSKEYIKK</sequence>
<protein>
    <recommendedName>
        <fullName evidence="3">Glycosyl hydrolase-like 10 domain-containing protein</fullName>
    </recommendedName>
</protein>
<dbReference type="PANTHER" id="PTHR43405">
    <property type="entry name" value="GLYCOSYL HYDROLASE DIGH"/>
    <property type="match status" value="1"/>
</dbReference>
<name>A0A4P6Y5H3_9FLAO</name>
<proteinExistence type="predicted"/>
<accession>A0A4P6Y5H3</accession>
<evidence type="ECO:0000256" key="2">
    <source>
        <dbReference type="SAM" id="SignalP"/>
    </source>
</evidence>
<keyword evidence="1 2" id="KW-0732">Signal</keyword>
<dbReference type="InterPro" id="IPR003790">
    <property type="entry name" value="GHL10"/>
</dbReference>
<feature type="domain" description="Glycosyl hydrolase-like 10" evidence="3">
    <location>
        <begin position="35"/>
        <end position="307"/>
    </location>
</feature>
<dbReference type="AlphaFoldDB" id="A0A4P6Y5H3"/>
<dbReference type="EMBL" id="CP037933">
    <property type="protein sequence ID" value="QBN17396.1"/>
    <property type="molecule type" value="Genomic_DNA"/>
</dbReference>
<organism evidence="4 5">
    <name type="scientific">Flavobacterium nackdongense</name>
    <dbReference type="NCBI Taxonomy" id="2547394"/>
    <lineage>
        <taxon>Bacteria</taxon>
        <taxon>Pseudomonadati</taxon>
        <taxon>Bacteroidota</taxon>
        <taxon>Flavobacteriia</taxon>
        <taxon>Flavobacteriales</taxon>
        <taxon>Flavobacteriaceae</taxon>
        <taxon>Flavobacterium</taxon>
    </lineage>
</organism>
<dbReference type="PANTHER" id="PTHR43405:SF1">
    <property type="entry name" value="GLYCOSYL HYDROLASE DIGH"/>
    <property type="match status" value="1"/>
</dbReference>
<dbReference type="Proteomes" id="UP000291124">
    <property type="component" value="Chromosome"/>
</dbReference>
<dbReference type="Gene3D" id="3.20.20.80">
    <property type="entry name" value="Glycosidases"/>
    <property type="match status" value="1"/>
</dbReference>
<evidence type="ECO:0000313" key="5">
    <source>
        <dbReference type="Proteomes" id="UP000291124"/>
    </source>
</evidence>
<keyword evidence="5" id="KW-1185">Reference proteome</keyword>
<dbReference type="PROSITE" id="PS51257">
    <property type="entry name" value="PROKAR_LIPOPROTEIN"/>
    <property type="match status" value="1"/>
</dbReference>
<gene>
    <name evidence="4" type="ORF">E1750_00810</name>
</gene>
<dbReference type="KEGG" id="fnk:E1750_00810"/>
<dbReference type="SUPFAM" id="SSF51445">
    <property type="entry name" value="(Trans)glycosidases"/>
    <property type="match status" value="1"/>
</dbReference>
<dbReference type="InterPro" id="IPR017853">
    <property type="entry name" value="GH"/>
</dbReference>
<feature type="chain" id="PRO_5020353127" description="Glycosyl hydrolase-like 10 domain-containing protein" evidence="2">
    <location>
        <begin position="24"/>
        <end position="374"/>
    </location>
</feature>